<comment type="function">
    <text evidence="2">Counteracts the endogenous Pycsar antiviral defense system. Phosphodiesterase that enables metal-dependent hydrolysis of host cyclic nucleotide Pycsar defense signals such as cCMP and cUMP.</text>
</comment>
<keyword evidence="6" id="KW-1185">Reference proteome</keyword>
<evidence type="ECO:0000256" key="2">
    <source>
        <dbReference type="ARBA" id="ARBA00034301"/>
    </source>
</evidence>
<organism evidence="5 6">
    <name type="scientific">Thermobacillus xylanilyticus</name>
    <dbReference type="NCBI Taxonomy" id="76633"/>
    <lineage>
        <taxon>Bacteria</taxon>
        <taxon>Bacillati</taxon>
        <taxon>Bacillota</taxon>
        <taxon>Bacilli</taxon>
        <taxon>Bacillales</taxon>
        <taxon>Paenibacillaceae</taxon>
        <taxon>Thermobacillus</taxon>
    </lineage>
</organism>
<dbReference type="InterPro" id="IPR036866">
    <property type="entry name" value="RibonucZ/Hydroxyglut_hydro"/>
</dbReference>
<dbReference type="PANTHER" id="PTHR42663">
    <property type="entry name" value="HYDROLASE C777.06C-RELATED-RELATED"/>
    <property type="match status" value="1"/>
</dbReference>
<evidence type="ECO:0000313" key="5">
    <source>
        <dbReference type="EMBL" id="CAG5085491.1"/>
    </source>
</evidence>
<dbReference type="Gene3D" id="3.60.15.10">
    <property type="entry name" value="Ribonuclease Z/Hydroxyacylglutathione hydrolase-like"/>
    <property type="match status" value="1"/>
</dbReference>
<sequence length="254" mass="29123">MDILMLGTGNAFAKKYYNNNALLCQNGFTLLIDCGITALLSLHQIGQPLDGIDAVLISHIHADHIGGLEEYAFRMKFQYRKRPVLYVPDKLAEPLWEHSLRGGLWQEQSQKLEDYFEVRRIREGIPAVLHDGLTVEIIRTEHIPGKISYSLLFNNSFFYTADMRFHPELVTDLVRNRGCVVFHDCQFVTPGEVHATLEELLTLPEDVQSKIYLMHYADDKDRYEGRTGRMKFIEQHVRYTISDGKVEPTAPSGP</sequence>
<dbReference type="RefSeq" id="WP_213484292.1">
    <property type="nucleotide sequence ID" value="NZ_CAJRAY010000041.1"/>
</dbReference>
<evidence type="ECO:0000256" key="3">
    <source>
        <dbReference type="ARBA" id="ARBA00048505"/>
    </source>
</evidence>
<name>A0ABN7RW91_THEXY</name>
<proteinExistence type="predicted"/>
<accession>A0ABN7RW91</accession>
<dbReference type="Pfam" id="PF23023">
    <property type="entry name" value="Anti-Pycsar_Apyc1"/>
    <property type="match status" value="1"/>
</dbReference>
<dbReference type="Proteomes" id="UP000681526">
    <property type="component" value="Unassembled WGS sequence"/>
</dbReference>
<gene>
    <name evidence="5" type="primary">txxe 1153-rnaZ</name>
    <name evidence="5" type="ORF">TXXE_08790</name>
</gene>
<evidence type="ECO:0000256" key="1">
    <source>
        <dbReference type="ARBA" id="ARBA00034221"/>
    </source>
</evidence>
<dbReference type="EMBL" id="CAJRAY010000041">
    <property type="protein sequence ID" value="CAG5085491.1"/>
    <property type="molecule type" value="Genomic_DNA"/>
</dbReference>
<comment type="catalytic activity">
    <reaction evidence="3">
        <text>3',5'-cyclic UMP + H2O = UMP + H(+)</text>
        <dbReference type="Rhea" id="RHEA:70575"/>
        <dbReference type="ChEBI" id="CHEBI:15377"/>
        <dbReference type="ChEBI" id="CHEBI:15378"/>
        <dbReference type="ChEBI" id="CHEBI:57865"/>
        <dbReference type="ChEBI" id="CHEBI:184387"/>
    </reaction>
    <physiologicalReaction direction="left-to-right" evidence="3">
        <dbReference type="Rhea" id="RHEA:70576"/>
    </physiologicalReaction>
</comment>
<protein>
    <submittedName>
        <fullName evidence="5">Ribonuclease Z RNase Z</fullName>
        <ecNumber evidence="5">3.1.26.11</ecNumber>
    </submittedName>
</protein>
<dbReference type="SMART" id="SM00849">
    <property type="entry name" value="Lactamase_B"/>
    <property type="match status" value="1"/>
</dbReference>
<evidence type="ECO:0000259" key="4">
    <source>
        <dbReference type="SMART" id="SM00849"/>
    </source>
</evidence>
<keyword evidence="5" id="KW-0378">Hydrolase</keyword>
<dbReference type="EC" id="3.1.26.11" evidence="5"/>
<dbReference type="SUPFAM" id="SSF56281">
    <property type="entry name" value="Metallo-hydrolase/oxidoreductase"/>
    <property type="match status" value="1"/>
</dbReference>
<dbReference type="InterPro" id="IPR001279">
    <property type="entry name" value="Metallo-B-lactamas"/>
</dbReference>
<feature type="domain" description="Metallo-beta-lactamase" evidence="4">
    <location>
        <begin position="17"/>
        <end position="215"/>
    </location>
</feature>
<dbReference type="PANTHER" id="PTHR42663:SF6">
    <property type="entry name" value="HYDROLASE C777.06C-RELATED"/>
    <property type="match status" value="1"/>
</dbReference>
<comment type="catalytic activity">
    <reaction evidence="1">
        <text>3',5'-cyclic CMP + H2O = CMP + H(+)</text>
        <dbReference type="Rhea" id="RHEA:72675"/>
        <dbReference type="ChEBI" id="CHEBI:15377"/>
        <dbReference type="ChEBI" id="CHEBI:15378"/>
        <dbReference type="ChEBI" id="CHEBI:58003"/>
        <dbReference type="ChEBI" id="CHEBI:60377"/>
    </reaction>
    <physiologicalReaction direction="left-to-right" evidence="1">
        <dbReference type="Rhea" id="RHEA:72676"/>
    </physiologicalReaction>
</comment>
<evidence type="ECO:0000313" key="6">
    <source>
        <dbReference type="Proteomes" id="UP000681526"/>
    </source>
</evidence>
<comment type="caution">
    <text evidence="5">The sequence shown here is derived from an EMBL/GenBank/DDBJ whole genome shotgun (WGS) entry which is preliminary data.</text>
</comment>
<dbReference type="GO" id="GO:0042781">
    <property type="term" value="F:3'-tRNA processing endoribonuclease activity"/>
    <property type="evidence" value="ECO:0007669"/>
    <property type="project" value="UniProtKB-EC"/>
</dbReference>
<reference evidence="5 6" key="1">
    <citation type="submission" date="2021-04" db="EMBL/GenBank/DDBJ databases">
        <authorList>
            <person name="Rakotoarivonina H."/>
        </authorList>
    </citation>
    <scope>NUCLEOTIDE SEQUENCE [LARGE SCALE GENOMIC DNA]</scope>
    <source>
        <strain evidence="5 6">XE</strain>
    </source>
</reference>